<comment type="pathway">
    <text evidence="1">Protein modification; protein lipoylation via exogenous pathway; protein N(6)-(lipoyl)lysine from lipoate: step 2/2.</text>
</comment>
<dbReference type="Proteomes" id="UP000749471">
    <property type="component" value="Unassembled WGS sequence"/>
</dbReference>
<evidence type="ECO:0000259" key="8">
    <source>
        <dbReference type="PROSITE" id="PS51733"/>
    </source>
</evidence>
<dbReference type="PANTHER" id="PTHR12561:SF3">
    <property type="entry name" value="LIPOYLTRANSFERASE 1, MITOCHONDRIAL"/>
    <property type="match status" value="1"/>
</dbReference>
<evidence type="ECO:0000256" key="4">
    <source>
        <dbReference type="ARBA" id="ARBA00022598"/>
    </source>
</evidence>
<evidence type="ECO:0000256" key="5">
    <source>
        <dbReference type="ARBA" id="ARBA00022741"/>
    </source>
</evidence>
<dbReference type="EMBL" id="JAHLPM010000010">
    <property type="protein sequence ID" value="MBU5438899.1"/>
    <property type="molecule type" value="Genomic_DNA"/>
</dbReference>
<keyword evidence="10" id="KW-1185">Reference proteome</keyword>
<accession>A0ABS6E7K6</accession>
<sequence length="336" mass="39010">MIYVINNSNNPFFNHAAEEYLINEFNEEISMLWINRPSILIGRNQNTISEINLDYVKANNIDVVRRLSGGGTVFNDLGNMNFTFITFRNTSNQCIKNGFEKFALPVIHALKSLGIDATFNGRNDITIDGKKFSGNAQYFQKNKLLHHGTILYDCDMTKLSQALKSKAVKFKDKSVKSVSSRVTNILPYMETKMDLLEFREYLKNYIIKSNNIEKIYTFNRRDIEKIEKIMKERFEAWEWNYGESPVYTCENIVKYPCGVVEYSLNIENGVIKDISIYGDFFGEKNINDLELKLIGIKHNIEDIEFAIKEINIDRYIKGLSKTEFMQGLMDIYNTNL</sequence>
<feature type="domain" description="BPL/LPL catalytic" evidence="8">
    <location>
        <begin position="24"/>
        <end position="214"/>
    </location>
</feature>
<dbReference type="InterPro" id="IPR019491">
    <property type="entry name" value="Lipoate_protein_ligase_C"/>
</dbReference>
<evidence type="ECO:0000256" key="1">
    <source>
        <dbReference type="ARBA" id="ARBA00005085"/>
    </source>
</evidence>
<keyword evidence="5" id="KW-0547">Nucleotide-binding</keyword>
<evidence type="ECO:0000256" key="6">
    <source>
        <dbReference type="ARBA" id="ARBA00022840"/>
    </source>
</evidence>
<dbReference type="GO" id="GO:0016979">
    <property type="term" value="F:lipoate-protein ligase activity"/>
    <property type="evidence" value="ECO:0007669"/>
    <property type="project" value="UniProtKB-EC"/>
</dbReference>
<dbReference type="PANTHER" id="PTHR12561">
    <property type="entry name" value="LIPOATE-PROTEIN LIGASE"/>
    <property type="match status" value="1"/>
</dbReference>
<protein>
    <recommendedName>
        <fullName evidence="3">lipoate--protein ligase</fullName>
        <ecNumber evidence="3">6.3.1.20</ecNumber>
    </recommendedName>
</protein>
<organism evidence="9 10">
    <name type="scientific">Tissierella simiarum</name>
    <dbReference type="NCBI Taxonomy" id="2841534"/>
    <lineage>
        <taxon>Bacteria</taxon>
        <taxon>Bacillati</taxon>
        <taxon>Bacillota</taxon>
        <taxon>Tissierellia</taxon>
        <taxon>Tissierellales</taxon>
        <taxon>Tissierellaceae</taxon>
        <taxon>Tissierella</taxon>
    </lineage>
</organism>
<name>A0ABS6E7K6_9FIRM</name>
<dbReference type="EC" id="6.3.1.20" evidence="3"/>
<proteinExistence type="predicted"/>
<dbReference type="PROSITE" id="PS51733">
    <property type="entry name" value="BPL_LPL_CATALYTIC"/>
    <property type="match status" value="1"/>
</dbReference>
<dbReference type="InterPro" id="IPR004143">
    <property type="entry name" value="BPL_LPL_catalytic"/>
</dbReference>
<evidence type="ECO:0000256" key="7">
    <source>
        <dbReference type="ARBA" id="ARBA00048037"/>
    </source>
</evidence>
<comment type="caution">
    <text evidence="9">The sequence shown here is derived from an EMBL/GenBank/DDBJ whole genome shotgun (WGS) entry which is preliminary data.</text>
</comment>
<comment type="pathway">
    <text evidence="2">Protein modification; protein lipoylation via exogenous pathway; protein N(6)-(lipoyl)lysine from lipoate: step 1/2.</text>
</comment>
<dbReference type="Pfam" id="PF21948">
    <property type="entry name" value="LplA-B_cat"/>
    <property type="match status" value="1"/>
</dbReference>
<gene>
    <name evidence="9" type="ORF">KQI42_12805</name>
</gene>
<keyword evidence="6" id="KW-0067">ATP-binding</keyword>
<dbReference type="InterPro" id="IPR004562">
    <property type="entry name" value="LipoylTrfase_LipoateP_Ligase"/>
</dbReference>
<comment type="catalytic activity">
    <reaction evidence="7">
        <text>L-lysyl-[lipoyl-carrier protein] + (R)-lipoate + ATP = N(6)-[(R)-lipoyl]-L-lysyl-[lipoyl-carrier protein] + AMP + diphosphate + H(+)</text>
        <dbReference type="Rhea" id="RHEA:49288"/>
        <dbReference type="Rhea" id="RHEA-COMP:10500"/>
        <dbReference type="Rhea" id="RHEA-COMP:10502"/>
        <dbReference type="ChEBI" id="CHEBI:15378"/>
        <dbReference type="ChEBI" id="CHEBI:29969"/>
        <dbReference type="ChEBI" id="CHEBI:30616"/>
        <dbReference type="ChEBI" id="CHEBI:33019"/>
        <dbReference type="ChEBI" id="CHEBI:83088"/>
        <dbReference type="ChEBI" id="CHEBI:83099"/>
        <dbReference type="ChEBI" id="CHEBI:456215"/>
        <dbReference type="EC" id="6.3.1.20"/>
    </reaction>
</comment>
<evidence type="ECO:0000313" key="9">
    <source>
        <dbReference type="EMBL" id="MBU5438899.1"/>
    </source>
</evidence>
<evidence type="ECO:0000256" key="2">
    <source>
        <dbReference type="ARBA" id="ARBA00005124"/>
    </source>
</evidence>
<keyword evidence="4 9" id="KW-0436">Ligase</keyword>
<dbReference type="Pfam" id="PF10437">
    <property type="entry name" value="Lip_prot_lig_C"/>
    <property type="match status" value="1"/>
</dbReference>
<reference evidence="9 10" key="1">
    <citation type="submission" date="2021-06" db="EMBL/GenBank/DDBJ databases">
        <authorList>
            <person name="Sun Q."/>
            <person name="Li D."/>
        </authorList>
    </citation>
    <scope>NUCLEOTIDE SEQUENCE [LARGE SCALE GENOMIC DNA]</scope>
    <source>
        <strain evidence="9 10">MSJ-40</strain>
    </source>
</reference>
<dbReference type="CDD" id="cd16443">
    <property type="entry name" value="LplA"/>
    <property type="match status" value="1"/>
</dbReference>
<evidence type="ECO:0000313" key="10">
    <source>
        <dbReference type="Proteomes" id="UP000749471"/>
    </source>
</evidence>
<evidence type="ECO:0000256" key="3">
    <source>
        <dbReference type="ARBA" id="ARBA00012367"/>
    </source>
</evidence>
<dbReference type="RefSeq" id="WP_216520361.1">
    <property type="nucleotide sequence ID" value="NZ_JAHLPM010000010.1"/>
</dbReference>
<dbReference type="NCBIfam" id="TIGR00545">
    <property type="entry name" value="lipoyltrans"/>
    <property type="match status" value="1"/>
</dbReference>